<comment type="caution">
    <text evidence="1">The sequence shown here is derived from an EMBL/GenBank/DDBJ whole genome shotgun (WGS) entry which is preliminary data.</text>
</comment>
<dbReference type="Proteomes" id="UP000568877">
    <property type="component" value="Unassembled WGS sequence"/>
</dbReference>
<protein>
    <submittedName>
        <fullName evidence="1">Uncharacterized protein</fullName>
    </submittedName>
</protein>
<accession>A0A6V8PQ23</accession>
<sequence length="89" mass="9823">MDVVYSIGVPFNYGGMGEIAYHAALGLYQRGMLTKILTSHFRECDIPRDKFAAFPCGKITGKIHSRIGNYSFQLTFSDKIPSHTLGPAP</sequence>
<dbReference type="AlphaFoldDB" id="A0A6V8PQ23"/>
<feature type="non-terminal residue" evidence="1">
    <location>
        <position position="89"/>
    </location>
</feature>
<name>A0A6V8PQ23_9ACTN</name>
<organism evidence="1 2">
    <name type="scientific">Candidatus Hakubella thermalkaliphila</name>
    <dbReference type="NCBI Taxonomy" id="2754717"/>
    <lineage>
        <taxon>Bacteria</taxon>
        <taxon>Bacillati</taxon>
        <taxon>Actinomycetota</taxon>
        <taxon>Actinomycetota incertae sedis</taxon>
        <taxon>Candidatus Hakubellales</taxon>
        <taxon>Candidatus Hakubellaceae</taxon>
        <taxon>Candidatus Hakubella</taxon>
    </lineage>
</organism>
<reference evidence="1 2" key="1">
    <citation type="journal article" date="2020" name="Front. Microbiol.">
        <title>Single-cell genomics of novel Actinobacteria with the Wood-Ljungdahl pathway discovered in a serpentinizing system.</title>
        <authorList>
            <person name="Merino N."/>
            <person name="Kawai M."/>
            <person name="Boyd E.S."/>
            <person name="Colman D.R."/>
            <person name="McGlynn S.E."/>
            <person name="Nealson K.H."/>
            <person name="Kurokawa K."/>
            <person name="Hongoh Y."/>
        </authorList>
    </citation>
    <scope>NUCLEOTIDE SEQUENCE [LARGE SCALE GENOMIC DNA]</scope>
    <source>
        <strain evidence="1 2">S42</strain>
    </source>
</reference>
<gene>
    <name evidence="1" type="ORF">HKBW3S42_02203</name>
</gene>
<evidence type="ECO:0000313" key="1">
    <source>
        <dbReference type="EMBL" id="GFP33864.1"/>
    </source>
</evidence>
<dbReference type="EMBL" id="BLSA01000773">
    <property type="protein sequence ID" value="GFP33864.1"/>
    <property type="molecule type" value="Genomic_DNA"/>
</dbReference>
<evidence type="ECO:0000313" key="2">
    <source>
        <dbReference type="Proteomes" id="UP000568877"/>
    </source>
</evidence>
<proteinExistence type="predicted"/>